<dbReference type="EMBL" id="CABD030079476">
    <property type="status" value="NOT_ANNOTATED_CDS"/>
    <property type="molecule type" value="Genomic_DNA"/>
</dbReference>
<dbReference type="AlphaFoldDB" id="A0A2I2YUJ7"/>
<dbReference type="GeneTree" id="ENSGT00950000183316"/>
<reference evidence="1" key="3">
    <citation type="submission" date="2025-08" db="UniProtKB">
        <authorList>
            <consortium name="Ensembl"/>
        </authorList>
    </citation>
    <scope>IDENTIFICATION</scope>
</reference>
<protein>
    <submittedName>
        <fullName evidence="1">Uncharacterized protein</fullName>
    </submittedName>
</protein>
<keyword evidence="2" id="KW-1185">Reference proteome</keyword>
<evidence type="ECO:0000313" key="2">
    <source>
        <dbReference type="Proteomes" id="UP000001519"/>
    </source>
</evidence>
<reference evidence="2" key="1">
    <citation type="submission" date="2011-05" db="EMBL/GenBank/DDBJ databases">
        <title>Insights into the evolution of the great apes provided by the gorilla genome.</title>
        <authorList>
            <person name="Scally A."/>
        </authorList>
    </citation>
    <scope>NUCLEOTIDE SEQUENCE [LARGE SCALE GENOMIC DNA]</scope>
</reference>
<accession>A0A2I2YUJ7</accession>
<reference evidence="1" key="4">
    <citation type="submission" date="2025-09" db="UniProtKB">
        <authorList>
            <consortium name="Ensembl"/>
        </authorList>
    </citation>
    <scope>IDENTIFICATION</scope>
</reference>
<dbReference type="Bgee" id="ENSGGOG00000037580">
    <property type="expression patterns" value="Expressed in multicellular organism"/>
</dbReference>
<dbReference type="Ensembl" id="ENSGGOT00000056205.1">
    <property type="protein sequence ID" value="ENSGGOP00000038629.1"/>
    <property type="gene ID" value="ENSGGOG00000037580.1"/>
</dbReference>
<organism evidence="1 2">
    <name type="scientific">Gorilla gorilla gorilla</name>
    <name type="common">Western lowland gorilla</name>
    <dbReference type="NCBI Taxonomy" id="9595"/>
    <lineage>
        <taxon>Eukaryota</taxon>
        <taxon>Metazoa</taxon>
        <taxon>Chordata</taxon>
        <taxon>Craniata</taxon>
        <taxon>Vertebrata</taxon>
        <taxon>Euteleostomi</taxon>
        <taxon>Mammalia</taxon>
        <taxon>Eutheria</taxon>
        <taxon>Euarchontoglires</taxon>
        <taxon>Primates</taxon>
        <taxon>Haplorrhini</taxon>
        <taxon>Catarrhini</taxon>
        <taxon>Hominidae</taxon>
        <taxon>Gorilla</taxon>
    </lineage>
</organism>
<dbReference type="InParanoid" id="A0A2I2YUJ7"/>
<sequence length="55" mass="5890">MDLITVHLLYGCPSLLHGPTLASTVLGAAGDPRPWPVHASQPPYTGHPYVLPFRA</sequence>
<reference evidence="1 2" key="2">
    <citation type="journal article" date="2012" name="Nature">
        <title>Insights into hominid evolution from the gorilla genome sequence.</title>
        <authorList>
            <person name="Scally A."/>
            <person name="Dutheil J.Y."/>
            <person name="Hillier L.W."/>
            <person name="Jordan G.E."/>
            <person name="Goodhead I."/>
            <person name="Herrero J."/>
            <person name="Hobolth A."/>
            <person name="Lappalainen T."/>
            <person name="Mailund T."/>
            <person name="Marques-Bonet T."/>
            <person name="McCarthy S."/>
            <person name="Montgomery S.H."/>
            <person name="Schwalie P.C."/>
            <person name="Tang Y.A."/>
            <person name="Ward M.C."/>
            <person name="Xue Y."/>
            <person name="Yngvadottir B."/>
            <person name="Alkan C."/>
            <person name="Andersen L.N."/>
            <person name="Ayub Q."/>
            <person name="Ball E.V."/>
            <person name="Beal K."/>
            <person name="Bradley B.J."/>
            <person name="Chen Y."/>
            <person name="Clee C.M."/>
            <person name="Fitzgerald S."/>
            <person name="Graves T.A."/>
            <person name="Gu Y."/>
            <person name="Heath P."/>
            <person name="Heger A."/>
            <person name="Karakoc E."/>
            <person name="Kolb-Kokocinski A."/>
            <person name="Laird G.K."/>
            <person name="Lunter G."/>
            <person name="Meader S."/>
            <person name="Mort M."/>
            <person name="Mullikin J.C."/>
            <person name="Munch K."/>
            <person name="O'Connor T.D."/>
            <person name="Phillips A.D."/>
            <person name="Prado-Martinez J."/>
            <person name="Rogers A.S."/>
            <person name="Sajjadian S."/>
            <person name="Schmidt D."/>
            <person name="Shaw K."/>
            <person name="Simpson J.T."/>
            <person name="Stenson P.D."/>
            <person name="Turner D.J."/>
            <person name="Vigilant L."/>
            <person name="Vilella A.J."/>
            <person name="Whitener W."/>
            <person name="Zhu B."/>
            <person name="Cooper D.N."/>
            <person name="de Jong P."/>
            <person name="Dermitzakis E.T."/>
            <person name="Eichler E.E."/>
            <person name="Flicek P."/>
            <person name="Goldman N."/>
            <person name="Mundy N.I."/>
            <person name="Ning Z."/>
            <person name="Odom D.T."/>
            <person name="Ponting C.P."/>
            <person name="Quail M.A."/>
            <person name="Ryder O.A."/>
            <person name="Searle S.M."/>
            <person name="Warren W.C."/>
            <person name="Wilson R.K."/>
            <person name="Schierup M.H."/>
            <person name="Rogers J."/>
            <person name="Tyler-Smith C."/>
            <person name="Durbin R."/>
        </authorList>
    </citation>
    <scope>NUCLEOTIDE SEQUENCE [LARGE SCALE GENOMIC DNA]</scope>
</reference>
<evidence type="ECO:0000313" key="1">
    <source>
        <dbReference type="Ensembl" id="ENSGGOP00000038629.1"/>
    </source>
</evidence>
<dbReference type="Proteomes" id="UP000001519">
    <property type="component" value="Chromosome 11"/>
</dbReference>
<dbReference type="OMA" id="QPPHTGH"/>
<proteinExistence type="predicted"/>
<name>A0A2I2YUJ7_GORGO</name>